<proteinExistence type="predicted"/>
<gene>
    <name evidence="2" type="ORF">Pmar_PMAR007439</name>
</gene>
<keyword evidence="3" id="KW-1185">Reference proteome</keyword>
<dbReference type="GeneID" id="9056581"/>
<dbReference type="AlphaFoldDB" id="C5L975"/>
<organism evidence="3">
    <name type="scientific">Perkinsus marinus (strain ATCC 50983 / TXsc)</name>
    <dbReference type="NCBI Taxonomy" id="423536"/>
    <lineage>
        <taxon>Eukaryota</taxon>
        <taxon>Sar</taxon>
        <taxon>Alveolata</taxon>
        <taxon>Perkinsozoa</taxon>
        <taxon>Perkinsea</taxon>
        <taxon>Perkinsida</taxon>
        <taxon>Perkinsidae</taxon>
        <taxon>Perkinsus</taxon>
    </lineage>
</organism>
<name>C5L975_PERM5</name>
<reference evidence="2 3" key="1">
    <citation type="submission" date="2008-07" db="EMBL/GenBank/DDBJ databases">
        <authorList>
            <person name="El-Sayed N."/>
            <person name="Caler E."/>
            <person name="Inman J."/>
            <person name="Amedeo P."/>
            <person name="Hass B."/>
            <person name="Wortman J."/>
        </authorList>
    </citation>
    <scope>NUCLEOTIDE SEQUENCE [LARGE SCALE GENOMIC DNA]</scope>
    <source>
        <strain evidence="3">ATCC 50983 / TXsc</strain>
    </source>
</reference>
<feature type="region of interest" description="Disordered" evidence="1">
    <location>
        <begin position="1"/>
        <end position="39"/>
    </location>
</feature>
<dbReference type="InParanoid" id="C5L975"/>
<dbReference type="Proteomes" id="UP000007800">
    <property type="component" value="Unassembled WGS sequence"/>
</dbReference>
<evidence type="ECO:0000313" key="3">
    <source>
        <dbReference type="Proteomes" id="UP000007800"/>
    </source>
</evidence>
<accession>C5L975</accession>
<evidence type="ECO:0000256" key="1">
    <source>
        <dbReference type="SAM" id="MobiDB-lite"/>
    </source>
</evidence>
<evidence type="ECO:0000313" key="2">
    <source>
        <dbReference type="EMBL" id="EER06723.1"/>
    </source>
</evidence>
<sequence>MVNSVDNNTLDSALGRPDLQPSHPALQTPTPTQEDVDNHVNQKCSHCMIGPQKRLKTRAHFLNNISTNSGLLYKDK</sequence>
<feature type="compositionally biased region" description="Polar residues" evidence="1">
    <location>
        <begin position="25"/>
        <end position="39"/>
    </location>
</feature>
<feature type="compositionally biased region" description="Polar residues" evidence="1">
    <location>
        <begin position="1"/>
        <end position="11"/>
    </location>
</feature>
<protein>
    <submittedName>
        <fullName evidence="2">Uncharacterized protein</fullName>
    </submittedName>
</protein>
<dbReference type="RefSeq" id="XP_002774907.1">
    <property type="nucleotide sequence ID" value="XM_002774861.1"/>
</dbReference>
<dbReference type="EMBL" id="GG680370">
    <property type="protein sequence ID" value="EER06723.1"/>
    <property type="molecule type" value="Genomic_DNA"/>
</dbReference>